<dbReference type="Proteomes" id="UP000317122">
    <property type="component" value="Unassembled WGS sequence"/>
</dbReference>
<dbReference type="EMBL" id="VLKT01000004">
    <property type="protein sequence ID" value="TWI41889.1"/>
    <property type="molecule type" value="Genomic_DNA"/>
</dbReference>
<accession>A0A562PBU2</accession>
<feature type="chain" id="PRO_5021985713" description="DUF302 domain-containing protein" evidence="1">
    <location>
        <begin position="26"/>
        <end position="152"/>
    </location>
</feature>
<dbReference type="Gene3D" id="3.30.310.70">
    <property type="entry name" value="TT1751-like domain"/>
    <property type="match status" value="1"/>
</dbReference>
<dbReference type="AlphaFoldDB" id="A0A562PBU2"/>
<name>A0A562PBU2_9HYPH</name>
<keyword evidence="3" id="KW-1185">Reference proteome</keyword>
<keyword evidence="1" id="KW-0732">Signal</keyword>
<evidence type="ECO:0000313" key="3">
    <source>
        <dbReference type="Proteomes" id="UP000317122"/>
    </source>
</evidence>
<proteinExistence type="predicted"/>
<evidence type="ECO:0008006" key="4">
    <source>
        <dbReference type="Google" id="ProtNLM"/>
    </source>
</evidence>
<comment type="caution">
    <text evidence="2">The sequence shown here is derived from an EMBL/GenBank/DDBJ whole genome shotgun (WGS) entry which is preliminary data.</text>
</comment>
<gene>
    <name evidence="2" type="ORF">IQ26_00813</name>
</gene>
<protein>
    <recommendedName>
        <fullName evidence="4">DUF302 domain-containing protein</fullName>
    </recommendedName>
</protein>
<evidence type="ECO:0000256" key="1">
    <source>
        <dbReference type="SAM" id="SignalP"/>
    </source>
</evidence>
<sequence length="152" mass="16694">MKRFLQSATILASAWFGLVSAAAQADVTTYTVSAEFTDVMGDLEDGVVNRGYVVDYRGRIGEMLKRTSEDVGGAKPLYRNAEFIQFCSAVISRRAMEADIGNIAYCPYILFGYETEEKPGEVTIGFRRLPDGMGRDDVNDLLDEIAKDAAGK</sequence>
<dbReference type="OrthoDB" id="7363179at2"/>
<dbReference type="InterPro" id="IPR035923">
    <property type="entry name" value="TT1751-like_sf"/>
</dbReference>
<dbReference type="RefSeq" id="WP_145713896.1">
    <property type="nucleotide sequence ID" value="NZ_BSPF01000003.1"/>
</dbReference>
<feature type="signal peptide" evidence="1">
    <location>
        <begin position="1"/>
        <end position="25"/>
    </location>
</feature>
<evidence type="ECO:0000313" key="2">
    <source>
        <dbReference type="EMBL" id="TWI41889.1"/>
    </source>
</evidence>
<reference evidence="2 3" key="1">
    <citation type="journal article" date="2015" name="Stand. Genomic Sci.">
        <title>Genomic Encyclopedia of Bacterial and Archaeal Type Strains, Phase III: the genomes of soil and plant-associated and newly described type strains.</title>
        <authorList>
            <person name="Whitman W.B."/>
            <person name="Woyke T."/>
            <person name="Klenk H.P."/>
            <person name="Zhou Y."/>
            <person name="Lilburn T.G."/>
            <person name="Beck B.J."/>
            <person name="De Vos P."/>
            <person name="Vandamme P."/>
            <person name="Eisen J.A."/>
            <person name="Garrity G."/>
            <person name="Hugenholtz P."/>
            <person name="Kyrpides N.C."/>
        </authorList>
    </citation>
    <scope>NUCLEOTIDE SEQUENCE [LARGE SCALE GENOMIC DNA]</scope>
    <source>
        <strain evidence="2 3">CGMCC 1.2546</strain>
    </source>
</reference>
<dbReference type="SUPFAM" id="SSF103247">
    <property type="entry name" value="TT1751-like"/>
    <property type="match status" value="1"/>
</dbReference>
<organism evidence="2 3">
    <name type="scientific">Mesorhizobium tianshanense</name>
    <dbReference type="NCBI Taxonomy" id="39844"/>
    <lineage>
        <taxon>Bacteria</taxon>
        <taxon>Pseudomonadati</taxon>
        <taxon>Pseudomonadota</taxon>
        <taxon>Alphaproteobacteria</taxon>
        <taxon>Hyphomicrobiales</taxon>
        <taxon>Phyllobacteriaceae</taxon>
        <taxon>Mesorhizobium</taxon>
    </lineage>
</organism>